<proteinExistence type="predicted"/>
<name>A0A1G9JY64_9ACTN</name>
<dbReference type="EMBL" id="FNFF01000038">
    <property type="protein sequence ID" value="SDL42458.1"/>
    <property type="molecule type" value="Genomic_DNA"/>
</dbReference>
<gene>
    <name evidence="1" type="ORF">SAMN05421806_13814</name>
</gene>
<accession>A0A1G9JY64</accession>
<sequence length="186" mass="20168">MNPICCPQCGGLSAYCVRPDGLFQCPECGDLLDRRDIDLDGMEVWGVAADGTLSTTTDPAHSLDCLMEAIEDFLTADECPNAEYARLDSMRNATESLAAYIDARRLGIKRPEFGYTEESVRTAVNAGADMVLGAISLGEPEEDAINLVVNAAITSLTNPGASFAEMVEENYGEDAEEVRSWWGWSK</sequence>
<dbReference type="STRING" id="417292.SAMN05421806_13814"/>
<organism evidence="1 2">
    <name type="scientific">Streptomyces indicus</name>
    <dbReference type="NCBI Taxonomy" id="417292"/>
    <lineage>
        <taxon>Bacteria</taxon>
        <taxon>Bacillati</taxon>
        <taxon>Actinomycetota</taxon>
        <taxon>Actinomycetes</taxon>
        <taxon>Kitasatosporales</taxon>
        <taxon>Streptomycetaceae</taxon>
        <taxon>Streptomyces</taxon>
    </lineage>
</organism>
<protein>
    <submittedName>
        <fullName evidence="1">Uncharacterized protein</fullName>
    </submittedName>
</protein>
<evidence type="ECO:0000313" key="1">
    <source>
        <dbReference type="EMBL" id="SDL42458.1"/>
    </source>
</evidence>
<dbReference type="Proteomes" id="UP000199155">
    <property type="component" value="Unassembled WGS sequence"/>
</dbReference>
<keyword evidence="2" id="KW-1185">Reference proteome</keyword>
<reference evidence="1 2" key="1">
    <citation type="submission" date="2016-10" db="EMBL/GenBank/DDBJ databases">
        <authorList>
            <person name="de Groot N.N."/>
        </authorList>
    </citation>
    <scope>NUCLEOTIDE SEQUENCE [LARGE SCALE GENOMIC DNA]</scope>
    <source>
        <strain evidence="1 2">CGMCC 4.5727</strain>
    </source>
</reference>
<dbReference type="AlphaFoldDB" id="A0A1G9JY64"/>
<evidence type="ECO:0000313" key="2">
    <source>
        <dbReference type="Proteomes" id="UP000199155"/>
    </source>
</evidence>